<feature type="domain" description="PRC-barrel" evidence="1">
    <location>
        <begin position="100"/>
        <end position="163"/>
    </location>
</feature>
<name>F1T6S8_9ACTN</name>
<dbReference type="EMBL" id="ACGK02000004">
    <property type="protein sequence ID" value="EGF22803.1"/>
    <property type="molecule type" value="Genomic_DNA"/>
</dbReference>
<reference evidence="2 3" key="1">
    <citation type="submission" date="2011-02" db="EMBL/GenBank/DDBJ databases">
        <authorList>
            <person name="Muzny D."/>
            <person name="Qin X."/>
            <person name="Buhay C."/>
            <person name="Dugan-Rocha S."/>
            <person name="Ding Y."/>
            <person name="Chen G."/>
            <person name="Hawes A."/>
            <person name="Holder M."/>
            <person name="Jhangiani S."/>
            <person name="Johnson A."/>
            <person name="Khan Z."/>
            <person name="Li Z."/>
            <person name="Liu W."/>
            <person name="Liu X."/>
            <person name="Perez L."/>
            <person name="Shen H."/>
            <person name="Wang Q."/>
            <person name="Watt J."/>
            <person name="Xi L."/>
            <person name="Xin Y."/>
            <person name="Zhou J."/>
            <person name="Deng J."/>
            <person name="Jiang H."/>
            <person name="Liu Y."/>
            <person name="Qu J."/>
            <person name="Song X.-Z."/>
            <person name="Zhang L."/>
            <person name="Villasana D."/>
            <person name="Johnson A."/>
            <person name="Liu J."/>
            <person name="Liyanage D."/>
            <person name="Lorensuhewa L."/>
            <person name="Robinson T."/>
            <person name="Song A."/>
            <person name="Song B.-B."/>
            <person name="Dinh H."/>
            <person name="Thornton R."/>
            <person name="Coyle M."/>
            <person name="Francisco L."/>
            <person name="Jackson L."/>
            <person name="Javaid M."/>
            <person name="Korchina V."/>
            <person name="Kovar C."/>
            <person name="Mata R."/>
            <person name="Mathew T."/>
            <person name="Ngo R."/>
            <person name="Nguyen L."/>
            <person name="Nguyen N."/>
            <person name="Okwuonu G."/>
            <person name="Ongeri F."/>
            <person name="Pham C."/>
            <person name="Simmons D."/>
            <person name="Wilczek-Boney K."/>
            <person name="Hale W."/>
            <person name="Jakkamsetti A."/>
            <person name="Pham P."/>
            <person name="Ruth R."/>
            <person name="San Lucas F."/>
            <person name="Warren J."/>
            <person name="Zhang J."/>
            <person name="Zhao Z."/>
            <person name="Zhou C."/>
            <person name="Zhu D."/>
            <person name="Lee S."/>
            <person name="Bess C."/>
            <person name="Blankenburg K."/>
            <person name="Forbes L."/>
            <person name="Fu Q."/>
            <person name="Gubbala S."/>
            <person name="Hirani K."/>
            <person name="Jayaseelan J.C."/>
            <person name="Lara F."/>
            <person name="Munidasa M."/>
            <person name="Palculict T."/>
            <person name="Patil S."/>
            <person name="Pu L.-L."/>
            <person name="Saada N."/>
            <person name="Tang L."/>
            <person name="Weissenberger G."/>
            <person name="Zhu Y."/>
            <person name="Hemphill L."/>
            <person name="Shang Y."/>
            <person name="Youmans B."/>
            <person name="Ayvaz T."/>
            <person name="Ross M."/>
            <person name="Santibanez J."/>
            <person name="Aqrawi P."/>
            <person name="Gross S."/>
            <person name="Joshi V."/>
            <person name="Fowler G."/>
            <person name="Nazareth L."/>
            <person name="Reid J."/>
            <person name="Worley K."/>
            <person name="Petrosino J."/>
            <person name="Highlander S."/>
            <person name="Gibbs R."/>
        </authorList>
    </citation>
    <scope>NUCLEOTIDE SEQUENCE [LARGE SCALE GENOMIC DNA]</scope>
    <source>
        <strain evidence="2 3">DSM 15829</strain>
    </source>
</reference>
<protein>
    <recommendedName>
        <fullName evidence="1">PRC-barrel domain-containing protein</fullName>
    </recommendedName>
</protein>
<evidence type="ECO:0000313" key="3">
    <source>
        <dbReference type="Proteomes" id="UP000005947"/>
    </source>
</evidence>
<sequence>MNKKAYIIRTKTSNGVTVEHKKPLGKVHFTLFTPAGDRLVGFLIKRPDMLWMFKRKDIFVPLDVCHLQGSELHIHASMRQLGKSALSRLALDWDSCIIWQGMDVVSQDKQMIGHVSDVALNASSGAVLAFIIDDGKIASRLVGHIKIPFSSYESCEKGRVLVNTQGISTELSKGLAADAGKKYAEAKYAGKKLAQRVNNKIDEVSSSQEYTNAAKSVGRQIKKSRSMFGDFLDEYKKASK</sequence>
<organism evidence="2 3">
    <name type="scientific">Fannyhessea vaginae DSM 15829</name>
    <dbReference type="NCBI Taxonomy" id="525256"/>
    <lineage>
        <taxon>Bacteria</taxon>
        <taxon>Bacillati</taxon>
        <taxon>Actinomycetota</taxon>
        <taxon>Coriobacteriia</taxon>
        <taxon>Coriobacteriales</taxon>
        <taxon>Atopobiaceae</taxon>
        <taxon>Fannyhessea</taxon>
    </lineage>
</organism>
<dbReference type="AlphaFoldDB" id="F1T6S8"/>
<keyword evidence="3" id="KW-1185">Reference proteome</keyword>
<proteinExistence type="predicted"/>
<dbReference type="eggNOG" id="COG3881">
    <property type="taxonomic scope" value="Bacteria"/>
</dbReference>
<dbReference type="Proteomes" id="UP000005947">
    <property type="component" value="Unassembled WGS sequence"/>
</dbReference>
<evidence type="ECO:0000259" key="1">
    <source>
        <dbReference type="Pfam" id="PF05239"/>
    </source>
</evidence>
<gene>
    <name evidence="2" type="ORF">HMPREF0091_11129</name>
</gene>
<dbReference type="InterPro" id="IPR027275">
    <property type="entry name" value="PRC-brl_dom"/>
</dbReference>
<comment type="caution">
    <text evidence="2">The sequence shown here is derived from an EMBL/GenBank/DDBJ whole genome shotgun (WGS) entry which is preliminary data.</text>
</comment>
<dbReference type="InterPro" id="IPR011033">
    <property type="entry name" value="PRC_barrel-like_sf"/>
</dbReference>
<dbReference type="Pfam" id="PF05239">
    <property type="entry name" value="PRC"/>
    <property type="match status" value="1"/>
</dbReference>
<dbReference type="SUPFAM" id="SSF50346">
    <property type="entry name" value="PRC-barrel domain"/>
    <property type="match status" value="1"/>
</dbReference>
<evidence type="ECO:0000313" key="2">
    <source>
        <dbReference type="EMBL" id="EGF22803.1"/>
    </source>
</evidence>
<dbReference type="Gene3D" id="2.30.30.240">
    <property type="entry name" value="PRC-barrel domain"/>
    <property type="match status" value="1"/>
</dbReference>
<accession>F1T6S8</accession>